<dbReference type="Proteomes" id="UP000467840">
    <property type="component" value="Chromosome 1"/>
</dbReference>
<proteinExistence type="predicted"/>
<reference evidence="2 3" key="1">
    <citation type="journal article" date="2020" name="Mol. Plant">
        <title>The Chromosome-Based Rubber Tree Genome Provides New Insights into Spurge Genome Evolution and Rubber Biosynthesis.</title>
        <authorList>
            <person name="Liu J."/>
            <person name="Shi C."/>
            <person name="Shi C.C."/>
            <person name="Li W."/>
            <person name="Zhang Q.J."/>
            <person name="Zhang Y."/>
            <person name="Li K."/>
            <person name="Lu H.F."/>
            <person name="Shi C."/>
            <person name="Zhu S.T."/>
            <person name="Xiao Z.Y."/>
            <person name="Nan H."/>
            <person name="Yue Y."/>
            <person name="Zhu X.G."/>
            <person name="Wu Y."/>
            <person name="Hong X.N."/>
            <person name="Fan G.Y."/>
            <person name="Tong Y."/>
            <person name="Zhang D."/>
            <person name="Mao C.L."/>
            <person name="Liu Y.L."/>
            <person name="Hao S.J."/>
            <person name="Liu W.Q."/>
            <person name="Lv M.Q."/>
            <person name="Zhang H.B."/>
            <person name="Liu Y."/>
            <person name="Hu-Tang G.R."/>
            <person name="Wang J.P."/>
            <person name="Wang J.H."/>
            <person name="Sun Y.H."/>
            <person name="Ni S.B."/>
            <person name="Chen W.B."/>
            <person name="Zhang X.C."/>
            <person name="Jiao Y.N."/>
            <person name="Eichler E.E."/>
            <person name="Li G.H."/>
            <person name="Liu X."/>
            <person name="Gao L.Z."/>
        </authorList>
    </citation>
    <scope>NUCLEOTIDE SEQUENCE [LARGE SCALE GENOMIC DNA]</scope>
    <source>
        <strain evidence="3">cv. GT1</strain>
        <tissue evidence="2">Leaf</tissue>
    </source>
</reference>
<accession>A0A6A6LBI4</accession>
<evidence type="ECO:0000256" key="1">
    <source>
        <dbReference type="SAM" id="MobiDB-lite"/>
    </source>
</evidence>
<protein>
    <submittedName>
        <fullName evidence="2">Uncharacterized protein</fullName>
    </submittedName>
</protein>
<organism evidence="2 3">
    <name type="scientific">Hevea brasiliensis</name>
    <name type="common">Para rubber tree</name>
    <name type="synonym">Siphonia brasiliensis</name>
    <dbReference type="NCBI Taxonomy" id="3981"/>
    <lineage>
        <taxon>Eukaryota</taxon>
        <taxon>Viridiplantae</taxon>
        <taxon>Streptophyta</taxon>
        <taxon>Embryophyta</taxon>
        <taxon>Tracheophyta</taxon>
        <taxon>Spermatophyta</taxon>
        <taxon>Magnoliopsida</taxon>
        <taxon>eudicotyledons</taxon>
        <taxon>Gunneridae</taxon>
        <taxon>Pentapetalae</taxon>
        <taxon>rosids</taxon>
        <taxon>fabids</taxon>
        <taxon>Malpighiales</taxon>
        <taxon>Euphorbiaceae</taxon>
        <taxon>Crotonoideae</taxon>
        <taxon>Micrandreae</taxon>
        <taxon>Hevea</taxon>
    </lineage>
</organism>
<name>A0A6A6LBI4_HEVBR</name>
<dbReference type="AlphaFoldDB" id="A0A6A6LBI4"/>
<comment type="caution">
    <text evidence="2">The sequence shown here is derived from an EMBL/GenBank/DDBJ whole genome shotgun (WGS) entry which is preliminary data.</text>
</comment>
<gene>
    <name evidence="2" type="ORF">GH714_028131</name>
</gene>
<feature type="region of interest" description="Disordered" evidence="1">
    <location>
        <begin position="1"/>
        <end position="21"/>
    </location>
</feature>
<sequence length="67" mass="7757">MDSSSLSVRSFASAMGNSRRRGHVEDVDLLVKCYCRVPAKIWTTWKDTNPERLFFYVRNFGIDIVDV</sequence>
<evidence type="ECO:0000313" key="3">
    <source>
        <dbReference type="Proteomes" id="UP000467840"/>
    </source>
</evidence>
<keyword evidence="3" id="KW-1185">Reference proteome</keyword>
<dbReference type="EMBL" id="JAAGAX010000011">
    <property type="protein sequence ID" value="KAF2298811.1"/>
    <property type="molecule type" value="Genomic_DNA"/>
</dbReference>
<evidence type="ECO:0000313" key="2">
    <source>
        <dbReference type="EMBL" id="KAF2298811.1"/>
    </source>
</evidence>
<feature type="compositionally biased region" description="Low complexity" evidence="1">
    <location>
        <begin position="1"/>
        <end position="13"/>
    </location>
</feature>